<dbReference type="Gene3D" id="1.10.443.10">
    <property type="entry name" value="Intergrase catalytic core"/>
    <property type="match status" value="1"/>
</dbReference>
<evidence type="ECO:0000259" key="7">
    <source>
        <dbReference type="PROSITE" id="PS51900"/>
    </source>
</evidence>
<gene>
    <name evidence="8" type="ORF">SCARUB_01074</name>
</gene>
<dbReference type="InterPro" id="IPR004107">
    <property type="entry name" value="Integrase_SAM-like_N"/>
</dbReference>
<accession>A0A1E3XDV2</accession>
<reference evidence="8 9" key="1">
    <citation type="submission" date="2016-07" db="EMBL/GenBank/DDBJ databases">
        <title>Draft genome of Scalindua rubra, obtained from a brine-seawater interface in the Red Sea, sheds light on salt adaptation in anammox bacteria.</title>
        <authorList>
            <person name="Speth D.R."/>
            <person name="Lagkouvardos I."/>
            <person name="Wang Y."/>
            <person name="Qian P.-Y."/>
            <person name="Dutilh B.E."/>
            <person name="Jetten M.S."/>
        </authorList>
    </citation>
    <scope>NUCLEOTIDE SEQUENCE [LARGE SCALE GENOMIC DNA]</scope>
    <source>
        <strain evidence="8">BSI-1</strain>
    </source>
</reference>
<feature type="domain" description="Core-binding (CB)" evidence="7">
    <location>
        <begin position="107"/>
        <end position="200"/>
    </location>
</feature>
<dbReference type="Gene3D" id="1.10.150.130">
    <property type="match status" value="2"/>
</dbReference>
<dbReference type="Proteomes" id="UP000094056">
    <property type="component" value="Unassembled WGS sequence"/>
</dbReference>
<comment type="similarity">
    <text evidence="1">Belongs to the 'phage' integrase family.</text>
</comment>
<comment type="caution">
    <text evidence="8">The sequence shown here is derived from an EMBL/GenBank/DDBJ whole genome shotgun (WGS) entry which is preliminary data.</text>
</comment>
<keyword evidence="3 5" id="KW-0238">DNA-binding</keyword>
<dbReference type="InterPro" id="IPR044068">
    <property type="entry name" value="CB"/>
</dbReference>
<dbReference type="InterPro" id="IPR013762">
    <property type="entry name" value="Integrase-like_cat_sf"/>
</dbReference>
<dbReference type="GO" id="GO:0006310">
    <property type="term" value="P:DNA recombination"/>
    <property type="evidence" value="ECO:0007669"/>
    <property type="project" value="UniProtKB-KW"/>
</dbReference>
<dbReference type="GO" id="GO:0003677">
    <property type="term" value="F:DNA binding"/>
    <property type="evidence" value="ECO:0007669"/>
    <property type="project" value="UniProtKB-UniRule"/>
</dbReference>
<dbReference type="PANTHER" id="PTHR30349:SF64">
    <property type="entry name" value="PROPHAGE INTEGRASE INTD-RELATED"/>
    <property type="match status" value="1"/>
</dbReference>
<dbReference type="InterPro" id="IPR050090">
    <property type="entry name" value="Tyrosine_recombinase_XerCD"/>
</dbReference>
<dbReference type="GO" id="GO:0015074">
    <property type="term" value="P:DNA integration"/>
    <property type="evidence" value="ECO:0007669"/>
    <property type="project" value="UniProtKB-KW"/>
</dbReference>
<protein>
    <submittedName>
        <fullName evidence="8">Integron integrase</fullName>
    </submittedName>
</protein>
<dbReference type="Pfam" id="PF00589">
    <property type="entry name" value="Phage_integrase"/>
    <property type="match status" value="1"/>
</dbReference>
<dbReference type="AlphaFoldDB" id="A0A1E3XDV2"/>
<dbReference type="EMBL" id="MAYW01000019">
    <property type="protein sequence ID" value="ODS33815.1"/>
    <property type="molecule type" value="Genomic_DNA"/>
</dbReference>
<dbReference type="Pfam" id="PF13495">
    <property type="entry name" value="Phage_int_SAM_4"/>
    <property type="match status" value="2"/>
</dbReference>
<evidence type="ECO:0000256" key="1">
    <source>
        <dbReference type="ARBA" id="ARBA00008857"/>
    </source>
</evidence>
<evidence type="ECO:0000256" key="2">
    <source>
        <dbReference type="ARBA" id="ARBA00022908"/>
    </source>
</evidence>
<evidence type="ECO:0000313" key="9">
    <source>
        <dbReference type="Proteomes" id="UP000094056"/>
    </source>
</evidence>
<name>A0A1E3XDV2_9BACT</name>
<sequence length="444" mass="52020">MISIPSEISVRFNTVLVKNKVPQDYQNHYRKWLRYYLDFCQKYNFQSIKPESLQNFLRKLGEKRQTREQQKQASHAISLYYKIASVPARMPARLHHSGGQSGRQVVSDTEKFSNENVEWKSVLGNLSSEIKIRHYSPKTLKTYTLWVKKFQSFTRNKDLQLLSSNDVKEFLTFLAIKRKVSASTQNQAFNALLFFYRHVIKRDFENLKDTPRAKRKPYIPVVLSREEIDTIFKHLLYPYDLVAKLLYGCGLRLFECMNLRVQNFNFDACVLTIPARQMAGGHDGKGKKDRTVPLPETILPELKAHLKRVKNLHQMDMDANYSGAFMFDLLDKKYKNCAKELVWQWFFPAKTLTLVPETGEYRRYHLHESHVQKAIKSAVRKSKICKRASAHTFRHSFATHLLQANYDIRTIQELLGHSDVRTTMVYTHTIKTKSIKETKSPLDF</sequence>
<evidence type="ECO:0000256" key="3">
    <source>
        <dbReference type="ARBA" id="ARBA00023125"/>
    </source>
</evidence>
<organism evidence="8 9">
    <name type="scientific">Candidatus Scalindua rubra</name>
    <dbReference type="NCBI Taxonomy" id="1872076"/>
    <lineage>
        <taxon>Bacteria</taxon>
        <taxon>Pseudomonadati</taxon>
        <taxon>Planctomycetota</taxon>
        <taxon>Candidatus Brocadiia</taxon>
        <taxon>Candidatus Brocadiales</taxon>
        <taxon>Candidatus Scalinduaceae</taxon>
        <taxon>Candidatus Scalindua</taxon>
    </lineage>
</organism>
<evidence type="ECO:0000256" key="4">
    <source>
        <dbReference type="ARBA" id="ARBA00023172"/>
    </source>
</evidence>
<evidence type="ECO:0000313" key="8">
    <source>
        <dbReference type="EMBL" id="ODS33815.1"/>
    </source>
</evidence>
<feature type="domain" description="Tyr recombinase" evidence="6">
    <location>
        <begin position="218"/>
        <end position="440"/>
    </location>
</feature>
<evidence type="ECO:0000256" key="5">
    <source>
        <dbReference type="PROSITE-ProRule" id="PRU01248"/>
    </source>
</evidence>
<dbReference type="PANTHER" id="PTHR30349">
    <property type="entry name" value="PHAGE INTEGRASE-RELATED"/>
    <property type="match status" value="1"/>
</dbReference>
<keyword evidence="2" id="KW-0229">DNA integration</keyword>
<dbReference type="SUPFAM" id="SSF56349">
    <property type="entry name" value="DNA breaking-rejoining enzymes"/>
    <property type="match status" value="1"/>
</dbReference>
<evidence type="ECO:0000259" key="6">
    <source>
        <dbReference type="PROSITE" id="PS51898"/>
    </source>
</evidence>
<keyword evidence="4" id="KW-0233">DNA recombination</keyword>
<proteinExistence type="inferred from homology"/>
<dbReference type="NCBIfam" id="TIGR02249">
    <property type="entry name" value="integrase_gron"/>
    <property type="match status" value="1"/>
</dbReference>
<dbReference type="PROSITE" id="PS51898">
    <property type="entry name" value="TYR_RECOMBINASE"/>
    <property type="match status" value="1"/>
</dbReference>
<dbReference type="InterPro" id="IPR011010">
    <property type="entry name" value="DNA_brk_join_enz"/>
</dbReference>
<dbReference type="PROSITE" id="PS51900">
    <property type="entry name" value="CB"/>
    <property type="match status" value="1"/>
</dbReference>
<dbReference type="InterPro" id="IPR010998">
    <property type="entry name" value="Integrase_recombinase_N"/>
</dbReference>
<dbReference type="InterPro" id="IPR002104">
    <property type="entry name" value="Integrase_catalytic"/>
</dbReference>
<dbReference type="InterPro" id="IPR011946">
    <property type="entry name" value="Integrase_integron-type"/>
</dbReference>
<dbReference type="PATRIC" id="fig|1872076.5.peg.1236"/>